<dbReference type="GO" id="GO:0003824">
    <property type="term" value="F:catalytic activity"/>
    <property type="evidence" value="ECO:0007669"/>
    <property type="project" value="InterPro"/>
</dbReference>
<feature type="domain" description="Flavoprotein" evidence="1">
    <location>
        <begin position="29"/>
        <end position="150"/>
    </location>
</feature>
<dbReference type="Proteomes" id="UP000189677">
    <property type="component" value="Chromosome"/>
</dbReference>
<name>A0A1U9QSY0_STRNV</name>
<dbReference type="KEGG" id="snw:BBN63_14730"/>
<dbReference type="InterPro" id="IPR003382">
    <property type="entry name" value="Flavoprotein"/>
</dbReference>
<gene>
    <name evidence="2" type="ORF">BBN63_14730</name>
</gene>
<dbReference type="Gene3D" id="3.40.50.1950">
    <property type="entry name" value="Flavin prenyltransferase-like"/>
    <property type="match status" value="1"/>
</dbReference>
<sequence length="192" mass="20331">MSEARTSRGVPGVLGVVASAAGGLESLRTGLVEPALARGWRVAVTLTPTAGRWLRAGGELDRLETLTGLPVRDHSRLPSDPRPHPPVACYVAAPATANTVAKLALGIADNQALTQLTEALGTPGLPVIVFPHINAAHARHPAWPTHLTNLRQAGVHLIQGPDVWPLHEPQAAPPKRELPWAEILRAVDDATR</sequence>
<evidence type="ECO:0000313" key="2">
    <source>
        <dbReference type="EMBL" id="AQU67310.1"/>
    </source>
</evidence>
<accession>A0A1U9QSY0</accession>
<protein>
    <submittedName>
        <fullName evidence="2">Flavoprotein</fullName>
    </submittedName>
</protein>
<proteinExistence type="predicted"/>
<dbReference type="RefSeq" id="WP_078075865.1">
    <property type="nucleotide sequence ID" value="NZ_CP018047.1"/>
</dbReference>
<keyword evidence="3" id="KW-1185">Reference proteome</keyword>
<evidence type="ECO:0000313" key="3">
    <source>
        <dbReference type="Proteomes" id="UP000189677"/>
    </source>
</evidence>
<organism evidence="2 3">
    <name type="scientific">Streptomyces niveus</name>
    <name type="common">Streptomyces spheroides</name>
    <dbReference type="NCBI Taxonomy" id="193462"/>
    <lineage>
        <taxon>Bacteria</taxon>
        <taxon>Bacillati</taxon>
        <taxon>Actinomycetota</taxon>
        <taxon>Actinomycetes</taxon>
        <taxon>Kitasatosporales</taxon>
        <taxon>Streptomycetaceae</taxon>
        <taxon>Streptomyces</taxon>
    </lineage>
</organism>
<dbReference type="EMBL" id="CP018047">
    <property type="protein sequence ID" value="AQU67310.1"/>
    <property type="molecule type" value="Genomic_DNA"/>
</dbReference>
<dbReference type="InterPro" id="IPR036551">
    <property type="entry name" value="Flavin_trans-like"/>
</dbReference>
<dbReference type="SUPFAM" id="SSF52507">
    <property type="entry name" value="Homo-oligomeric flavin-containing Cys decarboxylases, HFCD"/>
    <property type="match status" value="1"/>
</dbReference>
<dbReference type="OrthoDB" id="161343at2"/>
<dbReference type="AlphaFoldDB" id="A0A1U9QSY0"/>
<evidence type="ECO:0000259" key="1">
    <source>
        <dbReference type="Pfam" id="PF02441"/>
    </source>
</evidence>
<reference evidence="2 3" key="1">
    <citation type="submission" date="2016-11" db="EMBL/GenBank/DDBJ databases">
        <title>Complete genome sequence of Streptomyces niveus SCSIO 3406.</title>
        <authorList>
            <person name="Zhu Q."/>
            <person name="Cheng W."/>
            <person name="Song Y."/>
            <person name="Li Q."/>
            <person name="Ju J."/>
        </authorList>
    </citation>
    <scope>NUCLEOTIDE SEQUENCE [LARGE SCALE GENOMIC DNA]</scope>
    <source>
        <strain evidence="2 3">SCSIO 3406</strain>
    </source>
</reference>
<dbReference type="Pfam" id="PF02441">
    <property type="entry name" value="Flavoprotein"/>
    <property type="match status" value="1"/>
</dbReference>